<evidence type="ECO:0000313" key="3">
    <source>
        <dbReference type="Proteomes" id="UP000501690"/>
    </source>
</evidence>
<evidence type="ECO:0000256" key="1">
    <source>
        <dbReference type="SAM" id="MobiDB-lite"/>
    </source>
</evidence>
<organism evidence="2 3">
    <name type="scientific">Vigna unguiculata</name>
    <name type="common">Cowpea</name>
    <dbReference type="NCBI Taxonomy" id="3917"/>
    <lineage>
        <taxon>Eukaryota</taxon>
        <taxon>Viridiplantae</taxon>
        <taxon>Streptophyta</taxon>
        <taxon>Embryophyta</taxon>
        <taxon>Tracheophyta</taxon>
        <taxon>Spermatophyta</taxon>
        <taxon>Magnoliopsida</taxon>
        <taxon>eudicotyledons</taxon>
        <taxon>Gunneridae</taxon>
        <taxon>Pentapetalae</taxon>
        <taxon>rosids</taxon>
        <taxon>fabids</taxon>
        <taxon>Fabales</taxon>
        <taxon>Fabaceae</taxon>
        <taxon>Papilionoideae</taxon>
        <taxon>50 kb inversion clade</taxon>
        <taxon>NPAAA clade</taxon>
        <taxon>indigoferoid/millettioid clade</taxon>
        <taxon>Phaseoleae</taxon>
        <taxon>Vigna</taxon>
    </lineage>
</organism>
<feature type="region of interest" description="Disordered" evidence="1">
    <location>
        <begin position="60"/>
        <end position="85"/>
    </location>
</feature>
<accession>A0A4D6MHS1</accession>
<reference evidence="2 3" key="1">
    <citation type="submission" date="2019-04" db="EMBL/GenBank/DDBJ databases">
        <title>An improved genome assembly and genetic linkage map for asparagus bean, Vigna unguiculata ssp. sesquipedialis.</title>
        <authorList>
            <person name="Xia Q."/>
            <person name="Zhang R."/>
            <person name="Dong Y."/>
        </authorList>
    </citation>
    <scope>NUCLEOTIDE SEQUENCE [LARGE SCALE GENOMIC DNA]</scope>
    <source>
        <tissue evidence="2">Leaf</tissue>
    </source>
</reference>
<gene>
    <name evidence="2" type="ORF">DEO72_LG7g1064</name>
</gene>
<sequence length="118" mass="13169">MLNIKFEDSLLYDIKFVRALSYSTMNSGETRSSRPSDPASPRRDLQELVQTRTRALAQAESFCLSETQSRSGERGSPKRGRVKGLRHNAIGVAQARNLAFERGVLSLMRAATRLSENP</sequence>
<protein>
    <submittedName>
        <fullName evidence="2">Uncharacterized protein</fullName>
    </submittedName>
</protein>
<feature type="region of interest" description="Disordered" evidence="1">
    <location>
        <begin position="25"/>
        <end position="46"/>
    </location>
</feature>
<dbReference type="EMBL" id="CP039351">
    <property type="protein sequence ID" value="QCD99778.1"/>
    <property type="molecule type" value="Genomic_DNA"/>
</dbReference>
<dbReference type="Proteomes" id="UP000501690">
    <property type="component" value="Linkage Group LG7"/>
</dbReference>
<evidence type="ECO:0000313" key="2">
    <source>
        <dbReference type="EMBL" id="QCD99778.1"/>
    </source>
</evidence>
<proteinExistence type="predicted"/>
<dbReference type="AlphaFoldDB" id="A0A4D6MHS1"/>
<keyword evidence="3" id="KW-1185">Reference proteome</keyword>
<name>A0A4D6MHS1_VIGUN</name>